<evidence type="ECO:0000313" key="2">
    <source>
        <dbReference type="Proteomes" id="UP000501926"/>
    </source>
</evidence>
<evidence type="ECO:0000313" key="1">
    <source>
        <dbReference type="EMBL" id="QII12725.1"/>
    </source>
</evidence>
<dbReference type="AlphaFoldDB" id="A0A6G7GT86"/>
<dbReference type="Proteomes" id="UP000501926">
    <property type="component" value="Chromosome"/>
</dbReference>
<dbReference type="EMBL" id="CP049055">
    <property type="protein sequence ID" value="QII12725.1"/>
    <property type="molecule type" value="Genomic_DNA"/>
</dbReference>
<proteinExistence type="predicted"/>
<gene>
    <name evidence="1" type="ORF">KsCSTR_33460</name>
</gene>
<name>A0A6G7GT86_KUEST</name>
<accession>A0A6G7GT86</accession>
<protein>
    <submittedName>
        <fullName evidence="1">Uncharacterized protein</fullName>
    </submittedName>
</protein>
<sequence>MYSMYCVSFLVTIRGIDLFSEITWFRQNGFVLSFFHKQP</sequence>
<organism evidence="1 2">
    <name type="scientific">Kuenenia stuttgartiensis</name>
    <dbReference type="NCBI Taxonomy" id="174633"/>
    <lineage>
        <taxon>Bacteria</taxon>
        <taxon>Pseudomonadati</taxon>
        <taxon>Planctomycetota</taxon>
        <taxon>Candidatus Brocadiia</taxon>
        <taxon>Candidatus Brocadiales</taxon>
        <taxon>Candidatus Brocadiaceae</taxon>
        <taxon>Candidatus Kuenenia</taxon>
    </lineage>
</organism>
<reference evidence="1 2" key="1">
    <citation type="submission" date="2020-02" db="EMBL/GenBank/DDBJ databases">
        <title>Newly sequenced genome of strain CSTR1 showed variability in Candidatus Kuenenia stuttgartiensis genomes.</title>
        <authorList>
            <person name="Ding C."/>
            <person name="Adrian L."/>
        </authorList>
    </citation>
    <scope>NUCLEOTIDE SEQUENCE [LARGE SCALE GENOMIC DNA]</scope>
    <source>
        <strain evidence="1 2">CSTR1</strain>
    </source>
</reference>